<dbReference type="GeneID" id="101847235"/>
<dbReference type="InterPro" id="IPR036055">
    <property type="entry name" value="LDL_receptor-like_sf"/>
</dbReference>
<dbReference type="InterPro" id="IPR009011">
    <property type="entry name" value="Man6P_isomerase_rcpt-bd_dom_sf"/>
</dbReference>
<sequence>MELPKGLLTSVFVFLSLLSFSFAVGRPRGVSLEKASFYEGGTEFKCLSNGRIIPMDHVNDDYCDCEDGSDEPGTSACSNGLFYCENKPYKGSYIMSSRVNDGICDCCDGSDEYDGTISCENTCEKLFAEIRAQQEAFREKQEQGYKVKLEYIQKGKRAKDEKVARLSELERTKETLVQVRNGAEELKNAAEEPEKEAKDKHEAAWNAVKEERRKAKEAVVAGEAFAELDVNQDGIVDIPELQNHQEFDIDSDGTVSDEEAKEYLEDSDSCDLPTFTEKIWPNIKEIYKPPSPPEEVPAGEGEEATAAPVEEQPEGSDPEKTEGEDDEEKMPDYDEETKKLIAVADEARNNYNDADRKVRDMETEITGIKSYMELDFGPEEEFAALKGQCFEYTDREYTYKLCPFEKTSQRPKAGGMETSLGNWGHWHGPAEDKYDAMKYENGQGCWNGPSRTCHVNFHCGAENALTGASEPSRCEYQFEFTTPARCAAPDSREHAVHEEL</sequence>
<keyword evidence="2 8" id="KW-0732">Signal</keyword>
<protein>
    <recommendedName>
        <fullName evidence="1">Glucosidase 2 subunit beta</fullName>
    </recommendedName>
</protein>
<feature type="compositionally biased region" description="Low complexity" evidence="7">
    <location>
        <begin position="296"/>
        <end position="310"/>
    </location>
</feature>
<evidence type="ECO:0000256" key="8">
    <source>
        <dbReference type="SAM" id="SignalP"/>
    </source>
</evidence>
<dbReference type="Gene3D" id="1.10.238.10">
    <property type="entry name" value="EF-hand"/>
    <property type="match status" value="1"/>
</dbReference>
<feature type="domain" description="MRH" evidence="9">
    <location>
        <begin position="387"/>
        <end position="488"/>
    </location>
</feature>
<dbReference type="InterPro" id="IPR044865">
    <property type="entry name" value="MRH_dom"/>
</dbReference>
<dbReference type="InterPro" id="IPR002172">
    <property type="entry name" value="LDrepeatLR_classA_rpt"/>
</dbReference>
<dbReference type="PROSITE" id="PS51914">
    <property type="entry name" value="MRH"/>
    <property type="match status" value="1"/>
</dbReference>
<dbReference type="Gene3D" id="2.70.130.10">
    <property type="entry name" value="Mannose-6-phosphate receptor binding domain"/>
    <property type="match status" value="1"/>
</dbReference>
<dbReference type="InterPro" id="IPR028146">
    <property type="entry name" value="PRKCSH_N"/>
</dbReference>
<dbReference type="Proteomes" id="UP000694888">
    <property type="component" value="Unplaced"/>
</dbReference>
<dbReference type="SUPFAM" id="SSF57424">
    <property type="entry name" value="LDL receptor-like module"/>
    <property type="match status" value="1"/>
</dbReference>
<evidence type="ECO:0000256" key="6">
    <source>
        <dbReference type="SAM" id="Coils"/>
    </source>
</evidence>
<reference evidence="11" key="1">
    <citation type="submission" date="2025-08" db="UniProtKB">
        <authorList>
            <consortium name="RefSeq"/>
        </authorList>
    </citation>
    <scope>IDENTIFICATION</scope>
</reference>
<dbReference type="SUPFAM" id="SSF50911">
    <property type="entry name" value="Mannose 6-phosphate receptor domain"/>
    <property type="match status" value="1"/>
</dbReference>
<evidence type="ECO:0000313" key="10">
    <source>
        <dbReference type="Proteomes" id="UP000694888"/>
    </source>
</evidence>
<evidence type="ECO:0000313" key="11">
    <source>
        <dbReference type="RefSeq" id="XP_005090114.1"/>
    </source>
</evidence>
<dbReference type="InterPro" id="IPR018247">
    <property type="entry name" value="EF_Hand_1_Ca_BS"/>
</dbReference>
<dbReference type="SUPFAM" id="SSF47473">
    <property type="entry name" value="EF-hand"/>
    <property type="match status" value="1"/>
</dbReference>
<evidence type="ECO:0000256" key="3">
    <source>
        <dbReference type="ARBA" id="ARBA00022824"/>
    </source>
</evidence>
<organism evidence="10 11">
    <name type="scientific">Aplysia californica</name>
    <name type="common">California sea hare</name>
    <dbReference type="NCBI Taxonomy" id="6500"/>
    <lineage>
        <taxon>Eukaryota</taxon>
        <taxon>Metazoa</taxon>
        <taxon>Spiralia</taxon>
        <taxon>Lophotrochozoa</taxon>
        <taxon>Mollusca</taxon>
        <taxon>Gastropoda</taxon>
        <taxon>Heterobranchia</taxon>
        <taxon>Euthyneura</taxon>
        <taxon>Tectipleura</taxon>
        <taxon>Aplysiida</taxon>
        <taxon>Aplysioidea</taxon>
        <taxon>Aplysiidae</taxon>
        <taxon>Aplysia</taxon>
    </lineage>
</organism>
<dbReference type="PANTHER" id="PTHR12630">
    <property type="entry name" value="N-LINKED OLIGOSACCHARIDE PROCESSING"/>
    <property type="match status" value="1"/>
</dbReference>
<evidence type="ECO:0000256" key="1">
    <source>
        <dbReference type="ARBA" id="ARBA00022387"/>
    </source>
</evidence>
<keyword evidence="3" id="KW-0256">Endoplasmic reticulum</keyword>
<keyword evidence="10" id="KW-1185">Reference proteome</keyword>
<gene>
    <name evidence="11" type="primary">LOC101847235</name>
</gene>
<dbReference type="InterPro" id="IPR036607">
    <property type="entry name" value="PRKCSH"/>
</dbReference>
<accession>A0ABM0JBW5</accession>
<keyword evidence="4" id="KW-0106">Calcium</keyword>
<keyword evidence="6" id="KW-0175">Coiled coil</keyword>
<name>A0ABM0JBW5_APLCA</name>
<dbReference type="RefSeq" id="XP_005090114.1">
    <property type="nucleotide sequence ID" value="XM_005090057.3"/>
</dbReference>
<feature type="region of interest" description="Disordered" evidence="7">
    <location>
        <begin position="285"/>
        <end position="333"/>
    </location>
</feature>
<keyword evidence="5" id="KW-1015">Disulfide bond</keyword>
<evidence type="ECO:0000256" key="5">
    <source>
        <dbReference type="ARBA" id="ARBA00023157"/>
    </source>
</evidence>
<evidence type="ECO:0000256" key="4">
    <source>
        <dbReference type="ARBA" id="ARBA00022837"/>
    </source>
</evidence>
<proteinExistence type="predicted"/>
<dbReference type="PANTHER" id="PTHR12630:SF1">
    <property type="entry name" value="GLUCOSIDASE 2 SUBUNIT BETA"/>
    <property type="match status" value="1"/>
</dbReference>
<dbReference type="InterPro" id="IPR039794">
    <property type="entry name" value="Gtb1-like"/>
</dbReference>
<dbReference type="Pfam" id="PF12999">
    <property type="entry name" value="PRKCSH-like"/>
    <property type="match status" value="1"/>
</dbReference>
<evidence type="ECO:0000259" key="9">
    <source>
        <dbReference type="PROSITE" id="PS51914"/>
    </source>
</evidence>
<feature type="chain" id="PRO_5047436097" description="Glucosidase 2 subunit beta" evidence="8">
    <location>
        <begin position="24"/>
        <end position="500"/>
    </location>
</feature>
<feature type="coiled-coil region" evidence="6">
    <location>
        <begin position="123"/>
        <end position="189"/>
    </location>
</feature>
<dbReference type="CDD" id="cd00112">
    <property type="entry name" value="LDLa"/>
    <property type="match status" value="1"/>
</dbReference>
<evidence type="ECO:0000256" key="2">
    <source>
        <dbReference type="ARBA" id="ARBA00022729"/>
    </source>
</evidence>
<evidence type="ECO:0000256" key="7">
    <source>
        <dbReference type="SAM" id="MobiDB-lite"/>
    </source>
</evidence>
<dbReference type="Gene3D" id="4.10.400.10">
    <property type="entry name" value="Low-density Lipoprotein Receptor"/>
    <property type="match status" value="1"/>
</dbReference>
<dbReference type="Pfam" id="PF13015">
    <property type="entry name" value="PRKCSH_1"/>
    <property type="match status" value="1"/>
</dbReference>
<dbReference type="InterPro" id="IPR011992">
    <property type="entry name" value="EF-hand-dom_pair"/>
</dbReference>
<dbReference type="PROSITE" id="PS00018">
    <property type="entry name" value="EF_HAND_1"/>
    <property type="match status" value="1"/>
</dbReference>
<feature type="signal peptide" evidence="8">
    <location>
        <begin position="1"/>
        <end position="23"/>
    </location>
</feature>
<feature type="compositionally biased region" description="Acidic residues" evidence="7">
    <location>
        <begin position="311"/>
        <end position="329"/>
    </location>
</feature>